<name>A0A1A9EZM2_9GAMM</name>
<proteinExistence type="predicted"/>
<accession>A0A1A9EZM2</accession>
<reference evidence="2" key="1">
    <citation type="submission" date="2016-05" db="EMBL/GenBank/DDBJ databases">
        <authorList>
            <person name="Baek K."/>
            <person name="Yang S.-J."/>
        </authorList>
    </citation>
    <scope>NUCLEOTIDE SEQUENCE [LARGE SCALE GENOMIC DNA]</scope>
    <source>
        <strain evidence="2">ST58-10</strain>
    </source>
</reference>
<dbReference type="EMBL" id="CP015839">
    <property type="protein sequence ID" value="ANG63396.1"/>
    <property type="molecule type" value="Genomic_DNA"/>
</dbReference>
<gene>
    <name evidence="1" type="ORF">A8C75_13575</name>
</gene>
<dbReference type="AlphaFoldDB" id="A0A1A9EZM2"/>
<dbReference type="Proteomes" id="UP000078070">
    <property type="component" value="Chromosome"/>
</dbReference>
<keyword evidence="2" id="KW-1185">Reference proteome</keyword>
<dbReference type="KEGG" id="mars:A8C75_13575"/>
<evidence type="ECO:0000313" key="1">
    <source>
        <dbReference type="EMBL" id="ANG63396.1"/>
    </source>
</evidence>
<evidence type="ECO:0000313" key="2">
    <source>
        <dbReference type="Proteomes" id="UP000078070"/>
    </source>
</evidence>
<reference evidence="1 2" key="2">
    <citation type="journal article" date="2018" name="Int. J. Syst. Evol. Microbiol.">
        <title>Marinobacterium aestuarii sp. nov., a benzene-degrading marine bacterium isolated from estuary sediment.</title>
        <authorList>
            <person name="Bae S.S."/>
            <person name="Jung J."/>
            <person name="Chung D."/>
            <person name="Baek K."/>
        </authorList>
    </citation>
    <scope>NUCLEOTIDE SEQUENCE [LARGE SCALE GENOMIC DNA]</scope>
    <source>
        <strain evidence="1 2">ST58-10</strain>
    </source>
</reference>
<protein>
    <submittedName>
        <fullName evidence="1">Uncharacterized protein</fullName>
    </submittedName>
</protein>
<organism evidence="1 2">
    <name type="scientific">Marinobacterium aestuarii</name>
    <dbReference type="NCBI Taxonomy" id="1821621"/>
    <lineage>
        <taxon>Bacteria</taxon>
        <taxon>Pseudomonadati</taxon>
        <taxon>Pseudomonadota</taxon>
        <taxon>Gammaproteobacteria</taxon>
        <taxon>Oceanospirillales</taxon>
        <taxon>Oceanospirillaceae</taxon>
        <taxon>Marinobacterium</taxon>
    </lineage>
</organism>
<sequence>MKEYGKLAKLLCAIGQPFLIHIVRSTNIIMRSIMSGHSTATRRYNLADDTLRIRIHVLLYRNTQVYPVLAGSYFA</sequence>